<dbReference type="OrthoDB" id="7644395at2"/>
<sequence>MSYAAAASLQAAIYEALSADAQVASLSQGAIYDALPPGPVPALYVNLGPERVRDRSDKTGAGAIHDLPVSVITDGPGFAAAKTLAVAISDALDGAALSLARGRLVSLDFLRARARRAGAGREIEIWFRARIDLV</sequence>
<gene>
    <name evidence="1" type="ORF">roselon_02417</name>
</gene>
<organism evidence="1 2">
    <name type="scientific">Roseicyclus elongatus DSM 19469</name>
    <dbReference type="NCBI Taxonomy" id="1294273"/>
    <lineage>
        <taxon>Bacteria</taxon>
        <taxon>Pseudomonadati</taxon>
        <taxon>Pseudomonadota</taxon>
        <taxon>Alphaproteobacteria</taxon>
        <taxon>Rhodobacterales</taxon>
        <taxon>Roseobacteraceae</taxon>
        <taxon>Roseicyclus</taxon>
    </lineage>
</organism>
<keyword evidence="2" id="KW-1185">Reference proteome</keyword>
<accession>W8RU39</accession>
<dbReference type="KEGG" id="red:roselon_02417"/>
<dbReference type="Pfam" id="PF11367">
    <property type="entry name" value="Tail_completion_gp17"/>
    <property type="match status" value="1"/>
</dbReference>
<dbReference type="InterPro" id="IPR021508">
    <property type="entry name" value="Gp17-like"/>
</dbReference>
<evidence type="ECO:0000313" key="1">
    <source>
        <dbReference type="EMBL" id="AHM04744.1"/>
    </source>
</evidence>
<evidence type="ECO:0000313" key="2">
    <source>
        <dbReference type="Proteomes" id="UP000019593"/>
    </source>
</evidence>
<dbReference type="AlphaFoldDB" id="W8RU39"/>
<dbReference type="Proteomes" id="UP000019593">
    <property type="component" value="Chromosome"/>
</dbReference>
<protein>
    <submittedName>
        <fullName evidence="1">GTA protein ORFG08</fullName>
    </submittedName>
</protein>
<proteinExistence type="predicted"/>
<dbReference type="HOGENOM" id="CLU_126531_0_1_5"/>
<dbReference type="RefSeq" id="WP_025312500.1">
    <property type="nucleotide sequence ID" value="NZ_CP004372.1"/>
</dbReference>
<dbReference type="EMBL" id="CP004372">
    <property type="protein sequence ID" value="AHM04744.1"/>
    <property type="molecule type" value="Genomic_DNA"/>
</dbReference>
<name>W8RU39_9RHOB</name>
<dbReference type="InterPro" id="IPR053745">
    <property type="entry name" value="Viral_Tail_Comp_sf"/>
</dbReference>
<dbReference type="STRING" id="1294273.roselon_02417"/>
<dbReference type="eggNOG" id="ENOG5032U2V">
    <property type="taxonomic scope" value="Bacteria"/>
</dbReference>
<reference evidence="1 2" key="1">
    <citation type="submission" date="2013-03" db="EMBL/GenBank/DDBJ databases">
        <authorList>
            <person name="Fiebig A."/>
            <person name="Goeker M."/>
            <person name="Klenk H.-P.P."/>
        </authorList>
    </citation>
    <scope>NUCLEOTIDE SEQUENCE [LARGE SCALE GENOMIC DNA]</scope>
    <source>
        <strain evidence="2">DSM 19469</strain>
    </source>
</reference>
<dbReference type="Gene3D" id="3.30.2000.30">
    <property type="match status" value="1"/>
</dbReference>